<dbReference type="EMBL" id="JBAHYK010001183">
    <property type="protein sequence ID" value="KAL0569150.1"/>
    <property type="molecule type" value="Genomic_DNA"/>
</dbReference>
<dbReference type="InterPro" id="IPR011009">
    <property type="entry name" value="Kinase-like_dom_sf"/>
</dbReference>
<evidence type="ECO:0000313" key="3">
    <source>
        <dbReference type="Proteomes" id="UP001465976"/>
    </source>
</evidence>
<reference evidence="2 3" key="1">
    <citation type="submission" date="2024-02" db="EMBL/GenBank/DDBJ databases">
        <title>A draft genome for the cacao thread blight pathogen Marasmius crinis-equi.</title>
        <authorList>
            <person name="Cohen S.P."/>
            <person name="Baruah I.K."/>
            <person name="Amoako-Attah I."/>
            <person name="Bukari Y."/>
            <person name="Meinhardt L.W."/>
            <person name="Bailey B.A."/>
        </authorList>
    </citation>
    <scope>NUCLEOTIDE SEQUENCE [LARGE SCALE GENOMIC DNA]</scope>
    <source>
        <strain evidence="2 3">GH-76</strain>
    </source>
</reference>
<name>A0ABR3F1T0_9AGAR</name>
<organism evidence="2 3">
    <name type="scientific">Marasmius crinis-equi</name>
    <dbReference type="NCBI Taxonomy" id="585013"/>
    <lineage>
        <taxon>Eukaryota</taxon>
        <taxon>Fungi</taxon>
        <taxon>Dikarya</taxon>
        <taxon>Basidiomycota</taxon>
        <taxon>Agaricomycotina</taxon>
        <taxon>Agaricomycetes</taxon>
        <taxon>Agaricomycetidae</taxon>
        <taxon>Agaricales</taxon>
        <taxon>Marasmiineae</taxon>
        <taxon>Marasmiaceae</taxon>
        <taxon>Marasmius</taxon>
    </lineage>
</organism>
<dbReference type="PANTHER" id="PTHR38248:SF2">
    <property type="entry name" value="FUNK1 11"/>
    <property type="match status" value="1"/>
</dbReference>
<dbReference type="InterPro" id="IPR008266">
    <property type="entry name" value="Tyr_kinase_AS"/>
</dbReference>
<evidence type="ECO:0000313" key="2">
    <source>
        <dbReference type="EMBL" id="KAL0569150.1"/>
    </source>
</evidence>
<dbReference type="Gene3D" id="1.10.510.10">
    <property type="entry name" value="Transferase(Phosphotransferase) domain 1"/>
    <property type="match status" value="1"/>
</dbReference>
<gene>
    <name evidence="2" type="ORF">V5O48_012824</name>
</gene>
<feature type="domain" description="Fungal-type protein kinase" evidence="1">
    <location>
        <begin position="187"/>
        <end position="377"/>
    </location>
</feature>
<proteinExistence type="predicted"/>
<dbReference type="PROSITE" id="PS00109">
    <property type="entry name" value="PROTEIN_KINASE_TYR"/>
    <property type="match status" value="1"/>
</dbReference>
<dbReference type="SUPFAM" id="SSF56112">
    <property type="entry name" value="Protein kinase-like (PK-like)"/>
    <property type="match status" value="1"/>
</dbReference>
<sequence>MVGFMQKLNERIWDVFERVCNQKLRNLALDTNKDKLGTGCEWTTGPGVALKNLRGKKIVDIARDPQEITRKMQETLRSDPKQKHAFGMTLEETTLRLWFYDGAAASFVVSDTFNLHGDWKKLVHVFIFLGIAEGGGDDKTMIMHDDSEPNRKSMGMDVQDATETVSLKSYFGETPGMTAIFAAEVEQRTLQSQANGDGSSNELVFNRIVIEATGQSFATLRHFDRILEALKGGLRGTALHEAGFLHTDISTENIFFMQRNLPLSNSEGNPLSSSASIPPKAERDLVPVLVDFETALSVGNSQIMGMDEDTSRIQMGSWRFMASEVQKQDWIFMPPASENVDVDSKTSNRLGIKPTLMPFRQHALHDVESFVWIAIWMLFNFATPGIYFPYGYQEEYRVLFPASVGETFDKRELNVAVLGRAMRRALPSEFGVLRLTIEAWTRSMIESFQSAYEHAALRSGSEPNPAGLKLSEKGRDAVQKSMEYLEELRDVVKVDERLQTKLTAVRTTIWRKDIDLA</sequence>
<dbReference type="InterPro" id="IPR040976">
    <property type="entry name" value="Pkinase_fungal"/>
</dbReference>
<keyword evidence="3" id="KW-1185">Reference proteome</keyword>
<accession>A0ABR3F1T0</accession>
<evidence type="ECO:0000259" key="1">
    <source>
        <dbReference type="Pfam" id="PF17667"/>
    </source>
</evidence>
<protein>
    <recommendedName>
        <fullName evidence="1">Fungal-type protein kinase domain-containing protein</fullName>
    </recommendedName>
</protein>
<dbReference type="Proteomes" id="UP001465976">
    <property type="component" value="Unassembled WGS sequence"/>
</dbReference>
<dbReference type="PANTHER" id="PTHR38248">
    <property type="entry name" value="FUNK1 6"/>
    <property type="match status" value="1"/>
</dbReference>
<dbReference type="Pfam" id="PF17667">
    <property type="entry name" value="Pkinase_fungal"/>
    <property type="match status" value="1"/>
</dbReference>
<comment type="caution">
    <text evidence="2">The sequence shown here is derived from an EMBL/GenBank/DDBJ whole genome shotgun (WGS) entry which is preliminary data.</text>
</comment>